<feature type="signal peptide" evidence="1">
    <location>
        <begin position="1"/>
        <end position="30"/>
    </location>
</feature>
<organism evidence="2 3">
    <name type="scientific">Pelosinus propionicus DSM 13327</name>
    <dbReference type="NCBI Taxonomy" id="1123291"/>
    <lineage>
        <taxon>Bacteria</taxon>
        <taxon>Bacillati</taxon>
        <taxon>Bacillota</taxon>
        <taxon>Negativicutes</taxon>
        <taxon>Selenomonadales</taxon>
        <taxon>Sporomusaceae</taxon>
        <taxon>Pelosinus</taxon>
    </lineage>
</organism>
<sequence>MKTISRTRKSLLSALLSSSLLWHLPMAVHAADDIVSPPEQAAIEADSSQREFILEGIEVTDERL</sequence>
<keyword evidence="3" id="KW-1185">Reference proteome</keyword>
<keyword evidence="1" id="KW-0732">Signal</keyword>
<feature type="chain" id="PRO_5011607116" evidence="1">
    <location>
        <begin position="31"/>
        <end position="64"/>
    </location>
</feature>
<dbReference type="AlphaFoldDB" id="A0A1I4N8S0"/>
<evidence type="ECO:0000313" key="3">
    <source>
        <dbReference type="Proteomes" id="UP000199520"/>
    </source>
</evidence>
<proteinExistence type="predicted"/>
<reference evidence="3" key="1">
    <citation type="submission" date="2016-10" db="EMBL/GenBank/DDBJ databases">
        <authorList>
            <person name="Varghese N."/>
            <person name="Submissions S."/>
        </authorList>
    </citation>
    <scope>NUCLEOTIDE SEQUENCE [LARGE SCALE GENOMIC DNA]</scope>
    <source>
        <strain evidence="3">DSM 13327</strain>
    </source>
</reference>
<dbReference type="Proteomes" id="UP000199520">
    <property type="component" value="Unassembled WGS sequence"/>
</dbReference>
<evidence type="ECO:0000256" key="1">
    <source>
        <dbReference type="SAM" id="SignalP"/>
    </source>
</evidence>
<evidence type="ECO:0000313" key="2">
    <source>
        <dbReference type="EMBL" id="SFM11962.1"/>
    </source>
</evidence>
<dbReference type="EMBL" id="FOTS01000042">
    <property type="protein sequence ID" value="SFM11962.1"/>
    <property type="molecule type" value="Genomic_DNA"/>
</dbReference>
<accession>A0A1I4N8S0</accession>
<gene>
    <name evidence="2" type="ORF">SAMN04490355_104251</name>
</gene>
<protein>
    <submittedName>
        <fullName evidence="2">Iron complex outermembrane recepter protein</fullName>
    </submittedName>
</protein>
<name>A0A1I4N8S0_9FIRM</name>
<dbReference type="RefSeq" id="WP_245755053.1">
    <property type="nucleotide sequence ID" value="NZ_FOTS01000042.1"/>
</dbReference>